<evidence type="ECO:0000256" key="3">
    <source>
        <dbReference type="ARBA" id="ARBA00023015"/>
    </source>
</evidence>
<dbReference type="PROSITE" id="PS50048">
    <property type="entry name" value="ZN2_CY6_FUNGAL_2"/>
    <property type="match status" value="1"/>
</dbReference>
<gene>
    <name evidence="8" type="ORF">PENPOL_c005G06186</name>
</gene>
<proteinExistence type="predicted"/>
<dbReference type="SMART" id="SM00066">
    <property type="entry name" value="GAL4"/>
    <property type="match status" value="1"/>
</dbReference>
<dbReference type="Pfam" id="PF00172">
    <property type="entry name" value="Zn_clus"/>
    <property type="match status" value="1"/>
</dbReference>
<dbReference type="PANTHER" id="PTHR47338">
    <property type="entry name" value="ZN(II)2CYS6 TRANSCRIPTION FACTOR (EUROFUNG)-RELATED"/>
    <property type="match status" value="1"/>
</dbReference>
<dbReference type="GO" id="GO:0005634">
    <property type="term" value="C:nucleus"/>
    <property type="evidence" value="ECO:0007669"/>
    <property type="project" value="UniProtKB-SubCell"/>
</dbReference>
<evidence type="ECO:0000259" key="7">
    <source>
        <dbReference type="PROSITE" id="PS50048"/>
    </source>
</evidence>
<dbReference type="SUPFAM" id="SSF57701">
    <property type="entry name" value="Zn2/Cys6 DNA-binding domain"/>
    <property type="match status" value="1"/>
</dbReference>
<accession>A0A1V6NMV5</accession>
<dbReference type="Proteomes" id="UP000191408">
    <property type="component" value="Unassembled WGS sequence"/>
</dbReference>
<evidence type="ECO:0000313" key="8">
    <source>
        <dbReference type="EMBL" id="OQD65887.1"/>
    </source>
</evidence>
<dbReference type="PANTHER" id="PTHR47338:SF4">
    <property type="entry name" value="ZN(II)2CYS6 TRANSCRIPTION FACTOR (EUROFUNG)"/>
    <property type="match status" value="1"/>
</dbReference>
<dbReference type="GO" id="GO:0008270">
    <property type="term" value="F:zinc ion binding"/>
    <property type="evidence" value="ECO:0007669"/>
    <property type="project" value="InterPro"/>
</dbReference>
<dbReference type="SMART" id="SM00906">
    <property type="entry name" value="Fungal_trans"/>
    <property type="match status" value="1"/>
</dbReference>
<dbReference type="GO" id="GO:0000981">
    <property type="term" value="F:DNA-binding transcription factor activity, RNA polymerase II-specific"/>
    <property type="evidence" value="ECO:0007669"/>
    <property type="project" value="InterPro"/>
</dbReference>
<dbReference type="InterPro" id="IPR001138">
    <property type="entry name" value="Zn2Cys6_DnaBD"/>
</dbReference>
<dbReference type="EMBL" id="MDYM01000005">
    <property type="protein sequence ID" value="OQD65887.1"/>
    <property type="molecule type" value="Genomic_DNA"/>
</dbReference>
<dbReference type="InterPro" id="IPR007219">
    <property type="entry name" value="XnlR_reg_dom"/>
</dbReference>
<dbReference type="GO" id="GO:0006351">
    <property type="term" value="P:DNA-templated transcription"/>
    <property type="evidence" value="ECO:0007669"/>
    <property type="project" value="InterPro"/>
</dbReference>
<evidence type="ECO:0000256" key="4">
    <source>
        <dbReference type="ARBA" id="ARBA00023125"/>
    </source>
</evidence>
<organism evidence="8 9">
    <name type="scientific">Penicillium polonicum</name>
    <dbReference type="NCBI Taxonomy" id="60169"/>
    <lineage>
        <taxon>Eukaryota</taxon>
        <taxon>Fungi</taxon>
        <taxon>Dikarya</taxon>
        <taxon>Ascomycota</taxon>
        <taxon>Pezizomycotina</taxon>
        <taxon>Eurotiomycetes</taxon>
        <taxon>Eurotiomycetidae</taxon>
        <taxon>Eurotiales</taxon>
        <taxon>Aspergillaceae</taxon>
        <taxon>Penicillium</taxon>
    </lineage>
</organism>
<evidence type="ECO:0000313" key="9">
    <source>
        <dbReference type="Proteomes" id="UP000191408"/>
    </source>
</evidence>
<dbReference type="OrthoDB" id="424974at2759"/>
<sequence>MDMIDSGSIKRIRQACANCRRKKTKCTGDRPICFHCRRNHLACVYEPYSATLAENPPATNPAVSLTSIENNLNNVELLQRISTIESRLAALSGQTTQENIPSHFSLTQDLARVPPDATTFSQRLASPRPTFQDHSSLPPPQVLRSVIDTYFLRVHNQPYSYFQERSFRQKLESNSLPRCLILAVLSSAVRFSNHEFYANQTREASQKYARESWLSVLADHLTMEDNLNVHAVQTVNLLAVVDYTAGRARSGWLKIGLAARISQDLHLMSEPDQCLSYSEQEEHRRAFWSVYLLDKLISCGRYRPLVLLDEDCEVQLPCDEHTFRHGEWRKTNTIGQLLNWNSKLAESPSPFALVVLMASIFGRCTRYVHQSRKMDEIPPWDPKSEFSAINSSLLLLESYSKSSDWELSDILHGSVQADGTVDRQEIGHIIFAHTLFHLCHCLLNHPFLVRRWLRPFGAKAPASFSSRALQDGCDHAKQLMDLLQQATDHGCLVESSFYAYCIAVAGGIHSLATHFNQSKGLESNNLHYLQQSLDSLDRLAKLWGHAGNIATSLREFHSISHAFAILLDPRCLMDELDFGSEEIMWSMIDYAIMGADPSKKQLPPKSTANIPSPTSWVLGAGILGQPGYDNPNGNILGGLTPSMRLEEVEQFLNFTPGTNNMI</sequence>
<evidence type="ECO:0000256" key="5">
    <source>
        <dbReference type="ARBA" id="ARBA00023163"/>
    </source>
</evidence>
<keyword evidence="4" id="KW-0238">DNA-binding</keyword>
<name>A0A1V6NMV5_PENPO</name>
<dbReference type="Pfam" id="PF04082">
    <property type="entry name" value="Fungal_trans"/>
    <property type="match status" value="1"/>
</dbReference>
<keyword evidence="6" id="KW-0539">Nucleus</keyword>
<keyword evidence="3" id="KW-0805">Transcription regulation</keyword>
<evidence type="ECO:0000256" key="6">
    <source>
        <dbReference type="ARBA" id="ARBA00023242"/>
    </source>
</evidence>
<comment type="subcellular location">
    <subcellularLocation>
        <location evidence="1">Nucleus</location>
    </subcellularLocation>
</comment>
<protein>
    <recommendedName>
        <fullName evidence="7">Zn(2)-C6 fungal-type domain-containing protein</fullName>
    </recommendedName>
</protein>
<keyword evidence="9" id="KW-1185">Reference proteome</keyword>
<evidence type="ECO:0000256" key="2">
    <source>
        <dbReference type="ARBA" id="ARBA00022723"/>
    </source>
</evidence>
<dbReference type="STRING" id="60169.A0A1V6NMV5"/>
<dbReference type="InterPro" id="IPR050815">
    <property type="entry name" value="TF_fung"/>
</dbReference>
<keyword evidence="5" id="KW-0804">Transcription</keyword>
<dbReference type="PROSITE" id="PS00463">
    <property type="entry name" value="ZN2_CY6_FUNGAL_1"/>
    <property type="match status" value="1"/>
</dbReference>
<reference evidence="9" key="1">
    <citation type="journal article" date="2017" name="Nat. Microbiol.">
        <title>Global analysis of biosynthetic gene clusters reveals vast potential of secondary metabolite production in Penicillium species.</title>
        <authorList>
            <person name="Nielsen J.C."/>
            <person name="Grijseels S."/>
            <person name="Prigent S."/>
            <person name="Ji B."/>
            <person name="Dainat J."/>
            <person name="Nielsen K.F."/>
            <person name="Frisvad J.C."/>
            <person name="Workman M."/>
            <person name="Nielsen J."/>
        </authorList>
    </citation>
    <scope>NUCLEOTIDE SEQUENCE [LARGE SCALE GENOMIC DNA]</scope>
    <source>
        <strain evidence="9">IBT 4502</strain>
    </source>
</reference>
<dbReference type="AlphaFoldDB" id="A0A1V6NMV5"/>
<dbReference type="InterPro" id="IPR036864">
    <property type="entry name" value="Zn2-C6_fun-type_DNA-bd_sf"/>
</dbReference>
<keyword evidence="2" id="KW-0479">Metal-binding</keyword>
<feature type="domain" description="Zn(2)-C6 fungal-type" evidence="7">
    <location>
        <begin position="15"/>
        <end position="45"/>
    </location>
</feature>
<dbReference type="Gene3D" id="4.10.240.10">
    <property type="entry name" value="Zn(2)-C6 fungal-type DNA-binding domain"/>
    <property type="match status" value="1"/>
</dbReference>
<dbReference type="CDD" id="cd00067">
    <property type="entry name" value="GAL4"/>
    <property type="match status" value="1"/>
</dbReference>
<dbReference type="GO" id="GO:0003677">
    <property type="term" value="F:DNA binding"/>
    <property type="evidence" value="ECO:0007669"/>
    <property type="project" value="UniProtKB-KW"/>
</dbReference>
<dbReference type="CDD" id="cd12148">
    <property type="entry name" value="fungal_TF_MHR"/>
    <property type="match status" value="1"/>
</dbReference>
<evidence type="ECO:0000256" key="1">
    <source>
        <dbReference type="ARBA" id="ARBA00004123"/>
    </source>
</evidence>
<comment type="caution">
    <text evidence="8">The sequence shown here is derived from an EMBL/GenBank/DDBJ whole genome shotgun (WGS) entry which is preliminary data.</text>
</comment>